<reference evidence="2 3" key="1">
    <citation type="submission" date="2018-08" db="EMBL/GenBank/DDBJ databases">
        <title>Bacillus chawlae sp. nov., Bacillus glennii sp. nov., and Bacillus saganii sp. nov. Isolated from the Vehicle Assembly Building at Kennedy Space Center where the Viking Spacecraft were Assembled.</title>
        <authorList>
            <person name="Seuylemezian A."/>
            <person name="Vaishampayan P."/>
        </authorList>
    </citation>
    <scope>NUCLEOTIDE SEQUENCE [LARGE SCALE GENOMIC DNA]</scope>
    <source>
        <strain evidence="2 3">V47-23a</strain>
    </source>
</reference>
<proteinExistence type="predicted"/>
<keyword evidence="1" id="KW-1133">Transmembrane helix</keyword>
<dbReference type="AlphaFoldDB" id="A0A372LAA8"/>
<dbReference type="InterPro" id="IPR038695">
    <property type="entry name" value="Saro_0823-like_sf"/>
</dbReference>
<feature type="transmembrane region" description="Helical" evidence="1">
    <location>
        <begin position="12"/>
        <end position="31"/>
    </location>
</feature>
<keyword evidence="3" id="KW-1185">Reference proteome</keyword>
<gene>
    <name evidence="2" type="ORF">D0469_20385</name>
</gene>
<keyword evidence="1" id="KW-0472">Membrane</keyword>
<evidence type="ECO:0000313" key="3">
    <source>
        <dbReference type="Proteomes" id="UP000264541"/>
    </source>
</evidence>
<dbReference type="InterPro" id="IPR003795">
    <property type="entry name" value="DUF192"/>
</dbReference>
<protein>
    <submittedName>
        <fullName evidence="2">DUF192 domain-containing protein</fullName>
    </submittedName>
</protein>
<evidence type="ECO:0000313" key="2">
    <source>
        <dbReference type="EMBL" id="RFU62604.1"/>
    </source>
</evidence>
<dbReference type="Pfam" id="PF02643">
    <property type="entry name" value="DUF192"/>
    <property type="match status" value="1"/>
</dbReference>
<dbReference type="EMBL" id="QVTE01000073">
    <property type="protein sequence ID" value="RFU62604.1"/>
    <property type="molecule type" value="Genomic_DNA"/>
</dbReference>
<accession>A0A372LAA8</accession>
<evidence type="ECO:0000256" key="1">
    <source>
        <dbReference type="SAM" id="Phobius"/>
    </source>
</evidence>
<sequence length="134" mass="15447">MLLSQRLKGISYALIYFIIKEAPYMIHILYFKRKNFTYTLPAEVATSFFSRVRGLMGTKPGTVPGMLLVPCNAVHMFHMYYPLAISYLLKDGTVFHQEVLHPWQIGNTYKEAYAVLEIPLDLPSPEIGDVLLYW</sequence>
<comment type="caution">
    <text evidence="2">The sequence shown here is derived from an EMBL/GenBank/DDBJ whole genome shotgun (WGS) entry which is preliminary data.</text>
</comment>
<dbReference type="Gene3D" id="2.60.120.1140">
    <property type="entry name" value="Protein of unknown function DUF192"/>
    <property type="match status" value="1"/>
</dbReference>
<keyword evidence="1" id="KW-0812">Transmembrane</keyword>
<dbReference type="Proteomes" id="UP000264541">
    <property type="component" value="Unassembled WGS sequence"/>
</dbReference>
<name>A0A372LAA8_9BACI</name>
<organism evidence="2 3">
    <name type="scientific">Peribacillus saganii</name>
    <dbReference type="NCBI Taxonomy" id="2303992"/>
    <lineage>
        <taxon>Bacteria</taxon>
        <taxon>Bacillati</taxon>
        <taxon>Bacillota</taxon>
        <taxon>Bacilli</taxon>
        <taxon>Bacillales</taxon>
        <taxon>Bacillaceae</taxon>
        <taxon>Peribacillus</taxon>
    </lineage>
</organism>